<proteinExistence type="predicted"/>
<dbReference type="PANTHER" id="PTHR36966">
    <property type="entry name" value="REP-ASSOCIATED TYROSINE TRANSPOSASE"/>
    <property type="match status" value="1"/>
</dbReference>
<dbReference type="NCBIfam" id="NF047646">
    <property type="entry name" value="REP_Tyr_transpos"/>
    <property type="match status" value="1"/>
</dbReference>
<feature type="domain" description="Transposase IS200-like" evidence="1">
    <location>
        <begin position="17"/>
        <end position="125"/>
    </location>
</feature>
<name>A0ABY2XP68_9GAMM</name>
<reference evidence="2 3" key="1">
    <citation type="submission" date="2019-05" db="EMBL/GenBank/DDBJ databases">
        <title>Genome of Alcanivorax gelatiniphagus, an oil degrading marine bacteria.</title>
        <authorList>
            <person name="Kwon K.K."/>
        </authorList>
    </citation>
    <scope>NUCLEOTIDE SEQUENCE [LARGE SCALE GENOMIC DNA]</scope>
    <source>
        <strain evidence="2 3">MEBiC 08158</strain>
    </source>
</reference>
<dbReference type="SMART" id="SM01321">
    <property type="entry name" value="Y1_Tnp"/>
    <property type="match status" value="1"/>
</dbReference>
<accession>A0ABY2XP68</accession>
<dbReference type="PANTHER" id="PTHR36966:SF1">
    <property type="entry name" value="REP-ASSOCIATED TYROSINE TRANSPOSASE"/>
    <property type="match status" value="1"/>
</dbReference>
<protein>
    <submittedName>
        <fullName evidence="2">Transposase</fullName>
    </submittedName>
</protein>
<dbReference type="InterPro" id="IPR052715">
    <property type="entry name" value="RAYT_transposase"/>
</dbReference>
<evidence type="ECO:0000313" key="3">
    <source>
        <dbReference type="Proteomes" id="UP000739180"/>
    </source>
</evidence>
<sequence length="158" mass="18049">MKTPPRQHALRKGRVSLPGQVYLITTVTRHRAPVFEDLFAGRGLVRQLYRLQQLEEADTLSYVVMPDHLHWLCQLRAVSLERVVKLLKGSSSRTVPALTWQPGFHDQAVRNHHQLKAHARYMIANPLRAGLVDRIGAYPLWDAVWLKADTEADWGWGG</sequence>
<dbReference type="SUPFAM" id="SSF143422">
    <property type="entry name" value="Transposase IS200-like"/>
    <property type="match status" value="1"/>
</dbReference>
<dbReference type="Pfam" id="PF01797">
    <property type="entry name" value="Y1_Tnp"/>
    <property type="match status" value="1"/>
</dbReference>
<dbReference type="EMBL" id="VCQT01000017">
    <property type="protein sequence ID" value="TMW14339.1"/>
    <property type="molecule type" value="Genomic_DNA"/>
</dbReference>
<dbReference type="RefSeq" id="WP_138771264.1">
    <property type="nucleotide sequence ID" value="NZ_VCQT01000017.1"/>
</dbReference>
<dbReference type="InterPro" id="IPR036515">
    <property type="entry name" value="Transposase_17_sf"/>
</dbReference>
<evidence type="ECO:0000313" key="2">
    <source>
        <dbReference type="EMBL" id="TMW14339.1"/>
    </source>
</evidence>
<comment type="caution">
    <text evidence="2">The sequence shown here is derived from an EMBL/GenBank/DDBJ whole genome shotgun (WGS) entry which is preliminary data.</text>
</comment>
<dbReference type="InterPro" id="IPR002686">
    <property type="entry name" value="Transposase_17"/>
</dbReference>
<dbReference type="Gene3D" id="3.30.70.1290">
    <property type="entry name" value="Transposase IS200-like"/>
    <property type="match status" value="1"/>
</dbReference>
<gene>
    <name evidence="2" type="ORF">FGS76_03605</name>
</gene>
<organism evidence="2 3">
    <name type="scientific">Alloalcanivorax gelatiniphagus</name>
    <dbReference type="NCBI Taxonomy" id="1194167"/>
    <lineage>
        <taxon>Bacteria</taxon>
        <taxon>Pseudomonadati</taxon>
        <taxon>Pseudomonadota</taxon>
        <taxon>Gammaproteobacteria</taxon>
        <taxon>Oceanospirillales</taxon>
        <taxon>Alcanivoracaceae</taxon>
        <taxon>Alloalcanivorax</taxon>
    </lineage>
</organism>
<evidence type="ECO:0000259" key="1">
    <source>
        <dbReference type="SMART" id="SM01321"/>
    </source>
</evidence>
<keyword evidence="3" id="KW-1185">Reference proteome</keyword>
<dbReference type="Proteomes" id="UP000739180">
    <property type="component" value="Unassembled WGS sequence"/>
</dbReference>